<dbReference type="Proteomes" id="UP000186817">
    <property type="component" value="Unassembled WGS sequence"/>
</dbReference>
<reference evidence="1 2" key="1">
    <citation type="submission" date="2016-02" db="EMBL/GenBank/DDBJ databases">
        <title>Genome analysis of coral dinoflagellate symbionts highlights evolutionary adaptations to a symbiotic lifestyle.</title>
        <authorList>
            <person name="Aranda M."/>
            <person name="Li Y."/>
            <person name="Liew Y.J."/>
            <person name="Baumgarten S."/>
            <person name="Simakov O."/>
            <person name="Wilson M."/>
            <person name="Piel J."/>
            <person name="Ashoor H."/>
            <person name="Bougouffa S."/>
            <person name="Bajic V.B."/>
            <person name="Ryu T."/>
            <person name="Ravasi T."/>
            <person name="Bayer T."/>
            <person name="Micklem G."/>
            <person name="Kim H."/>
            <person name="Bhak J."/>
            <person name="Lajeunesse T.C."/>
            <person name="Voolstra C.R."/>
        </authorList>
    </citation>
    <scope>NUCLEOTIDE SEQUENCE [LARGE SCALE GENOMIC DNA]</scope>
    <source>
        <strain evidence="1 2">CCMP2467</strain>
    </source>
</reference>
<dbReference type="OrthoDB" id="408430at2759"/>
<proteinExistence type="predicted"/>
<dbReference type="AlphaFoldDB" id="A0A1Q9EP48"/>
<accession>A0A1Q9EP48</accession>
<evidence type="ECO:0000313" key="2">
    <source>
        <dbReference type="Proteomes" id="UP000186817"/>
    </source>
</evidence>
<organism evidence="1 2">
    <name type="scientific">Symbiodinium microadriaticum</name>
    <name type="common">Dinoflagellate</name>
    <name type="synonym">Zooxanthella microadriatica</name>
    <dbReference type="NCBI Taxonomy" id="2951"/>
    <lineage>
        <taxon>Eukaryota</taxon>
        <taxon>Sar</taxon>
        <taxon>Alveolata</taxon>
        <taxon>Dinophyceae</taxon>
        <taxon>Suessiales</taxon>
        <taxon>Symbiodiniaceae</taxon>
        <taxon>Symbiodinium</taxon>
    </lineage>
</organism>
<sequence>MMFFGQLVYLQMELIRFELRRGSGEPQQLRLSVASAQVDCQLPGRADGRDVRRESSLGTLRSSPSAVIFAARGEEGRALLTHALQCFVVASVTGAHAGMLQLGLEACSFFQAWPLRAFAMLCKLASLLAAYGWLLGTARADQCSEITTCDSCLAAASGCFGWCHDLMVKQSGLSDHILRFGDSCCSQETCLEAAQGDREFWTSCPKWQQHVELLKVCSNIPAHDSCACIKAGCVAQEITAGLTACFASYQPAAGNQLFPSDVNCGQAESEEMGYLTEYIVDTQEDWDARRSGAARRQMQQSGSAVEQRSAPTVSYHACNFYVA</sequence>
<dbReference type="EMBL" id="LSRX01000103">
    <property type="protein sequence ID" value="OLQ09161.1"/>
    <property type="molecule type" value="Genomic_DNA"/>
</dbReference>
<keyword evidence="2" id="KW-1185">Reference proteome</keyword>
<evidence type="ECO:0000313" key="1">
    <source>
        <dbReference type="EMBL" id="OLQ09161.1"/>
    </source>
</evidence>
<gene>
    <name evidence="1" type="ORF">AK812_SmicGene7280</name>
</gene>
<comment type="caution">
    <text evidence="1">The sequence shown here is derived from an EMBL/GenBank/DDBJ whole genome shotgun (WGS) entry which is preliminary data.</text>
</comment>
<protein>
    <submittedName>
        <fullName evidence="1">Uncharacterized protein</fullName>
    </submittedName>
</protein>
<name>A0A1Q9EP48_SYMMI</name>